<proteinExistence type="predicted"/>
<evidence type="ECO:0000256" key="3">
    <source>
        <dbReference type="ARBA" id="ARBA00022723"/>
    </source>
</evidence>
<keyword evidence="8" id="KW-1185">Reference proteome</keyword>
<evidence type="ECO:0000313" key="8">
    <source>
        <dbReference type="Proteomes" id="UP000002743"/>
    </source>
</evidence>
<dbReference type="HOGENOM" id="CLU_103526_2_0_4"/>
<dbReference type="STRING" id="582744.Msip34_2306"/>
<dbReference type="RefSeq" id="WP_015830849.1">
    <property type="nucleotide sequence ID" value="NC_012969.1"/>
</dbReference>
<evidence type="ECO:0000256" key="5">
    <source>
        <dbReference type="PIRSR" id="PIRSR601486-1"/>
    </source>
</evidence>
<dbReference type="GO" id="GO:0046872">
    <property type="term" value="F:metal ion binding"/>
    <property type="evidence" value="ECO:0007669"/>
    <property type="project" value="UniProtKB-KW"/>
</dbReference>
<keyword evidence="4 5" id="KW-0408">Iron</keyword>
<dbReference type="Proteomes" id="UP000002743">
    <property type="component" value="Chromosome"/>
</dbReference>
<dbReference type="AlphaFoldDB" id="C6XA07"/>
<dbReference type="InterPro" id="IPR009050">
    <property type="entry name" value="Globin-like_sf"/>
</dbReference>
<gene>
    <name evidence="7" type="ordered locus">Msip34_2306</name>
</gene>
<feature type="chain" id="PRO_5002973651" evidence="6">
    <location>
        <begin position="22"/>
        <end position="145"/>
    </location>
</feature>
<accession>C6XA07</accession>
<dbReference type="KEGG" id="mei:Msip34_2306"/>
<dbReference type="Pfam" id="PF01152">
    <property type="entry name" value="Bac_globin"/>
    <property type="match status" value="1"/>
</dbReference>
<evidence type="ECO:0000256" key="6">
    <source>
        <dbReference type="SAM" id="SignalP"/>
    </source>
</evidence>
<dbReference type="InterPro" id="IPR001486">
    <property type="entry name" value="Hemoglobin_trunc"/>
</dbReference>
<dbReference type="Gene3D" id="1.10.490.10">
    <property type="entry name" value="Globins"/>
    <property type="match status" value="1"/>
</dbReference>
<evidence type="ECO:0000256" key="4">
    <source>
        <dbReference type="ARBA" id="ARBA00023004"/>
    </source>
</evidence>
<dbReference type="CDD" id="cd00454">
    <property type="entry name" value="TrHb1_N"/>
    <property type="match status" value="1"/>
</dbReference>
<dbReference type="PROSITE" id="PS51257">
    <property type="entry name" value="PROKAR_LIPOPROTEIN"/>
    <property type="match status" value="1"/>
</dbReference>
<sequence precursor="true">MQNMKPFSIACLIFLVAFVCACSPVKPERSLYDRIGGNAVLTAVVDETIDKVSQAPKTSRSFDGVKLPVLKESIVSQLCSLTGGGCQYEGETMENAHADARITNAEFELMVDAMRTALDHQHVGTREKNELLKILAPMKRDIVAH</sequence>
<protein>
    <submittedName>
        <fullName evidence="7">Globin</fullName>
    </submittedName>
</protein>
<keyword evidence="3 5" id="KW-0479">Metal-binding</keyword>
<dbReference type="SUPFAM" id="SSF46458">
    <property type="entry name" value="Globin-like"/>
    <property type="match status" value="1"/>
</dbReference>
<evidence type="ECO:0000256" key="2">
    <source>
        <dbReference type="ARBA" id="ARBA00022617"/>
    </source>
</evidence>
<dbReference type="InterPro" id="IPR012292">
    <property type="entry name" value="Globin/Proto"/>
</dbReference>
<organism evidence="7 8">
    <name type="scientific">Methylovorus glucosotrophus (strain SIP3-4)</name>
    <dbReference type="NCBI Taxonomy" id="582744"/>
    <lineage>
        <taxon>Bacteria</taxon>
        <taxon>Pseudomonadati</taxon>
        <taxon>Pseudomonadota</taxon>
        <taxon>Betaproteobacteria</taxon>
        <taxon>Nitrosomonadales</taxon>
        <taxon>Methylophilaceae</taxon>
        <taxon>Methylovorus</taxon>
    </lineage>
</organism>
<feature type="signal peptide" evidence="6">
    <location>
        <begin position="1"/>
        <end position="21"/>
    </location>
</feature>
<keyword evidence="1" id="KW-0813">Transport</keyword>
<evidence type="ECO:0000313" key="7">
    <source>
        <dbReference type="EMBL" id="ACT51548.1"/>
    </source>
</evidence>
<dbReference type="OrthoDB" id="9795814at2"/>
<reference evidence="7 8" key="2">
    <citation type="journal article" date="2011" name="J. Bacteriol.">
        <title>Genomes of three methylotrophs from a single niche uncover genetic and metabolic divergence of Methylophilaceae.</title>
        <authorList>
            <person name="Lapidus A."/>
            <person name="Clum A."/>
            <person name="Labutti K."/>
            <person name="Kaluzhnaya M.G."/>
            <person name="Lim S."/>
            <person name="Beck D.A."/>
            <person name="Glavina Del Rio T."/>
            <person name="Nolan M."/>
            <person name="Mavromatis K."/>
            <person name="Huntemann M."/>
            <person name="Lucas S."/>
            <person name="Lidstrom M.E."/>
            <person name="Ivanova N."/>
            <person name="Chistoserdova L."/>
        </authorList>
    </citation>
    <scope>NUCLEOTIDE SEQUENCE [LARGE SCALE GENOMIC DNA]</scope>
    <source>
        <strain evidence="7 8">SIP3-4</strain>
    </source>
</reference>
<reference evidence="8" key="1">
    <citation type="submission" date="2009-07" db="EMBL/GenBank/DDBJ databases">
        <title>Complete sequence of chromosome of Methylovorus sp. SIP3-4.</title>
        <authorList>
            <person name="Lucas S."/>
            <person name="Copeland A."/>
            <person name="Lapidus A."/>
            <person name="Glavina del Rio T."/>
            <person name="Tice H."/>
            <person name="Bruce D."/>
            <person name="Goodwin L."/>
            <person name="Pitluck S."/>
            <person name="Clum A."/>
            <person name="Larimer F."/>
            <person name="Land M."/>
            <person name="Hauser L."/>
            <person name="Kyrpides N."/>
            <person name="Mikhailova N."/>
            <person name="Kayluzhnaya M."/>
            <person name="Chistoserdova L."/>
        </authorList>
    </citation>
    <scope>NUCLEOTIDE SEQUENCE [LARGE SCALE GENOMIC DNA]</scope>
    <source>
        <strain evidence="8">SIP3-4</strain>
    </source>
</reference>
<dbReference type="GO" id="GO:0020037">
    <property type="term" value="F:heme binding"/>
    <property type="evidence" value="ECO:0007669"/>
    <property type="project" value="InterPro"/>
</dbReference>
<dbReference type="EMBL" id="CP001674">
    <property type="protein sequence ID" value="ACT51548.1"/>
    <property type="molecule type" value="Genomic_DNA"/>
</dbReference>
<evidence type="ECO:0000256" key="1">
    <source>
        <dbReference type="ARBA" id="ARBA00022448"/>
    </source>
</evidence>
<keyword evidence="6" id="KW-0732">Signal</keyword>
<keyword evidence="2 5" id="KW-0349">Heme</keyword>
<dbReference type="eggNOG" id="COG2346">
    <property type="taxonomic scope" value="Bacteria"/>
</dbReference>
<dbReference type="GO" id="GO:0019825">
    <property type="term" value="F:oxygen binding"/>
    <property type="evidence" value="ECO:0007669"/>
    <property type="project" value="InterPro"/>
</dbReference>
<feature type="binding site" description="distal binding residue" evidence="5">
    <location>
        <position position="97"/>
    </location>
    <ligand>
        <name>heme</name>
        <dbReference type="ChEBI" id="CHEBI:30413"/>
    </ligand>
    <ligandPart>
        <name>Fe</name>
        <dbReference type="ChEBI" id="CHEBI:18248"/>
    </ligandPart>
</feature>
<name>C6XA07_METGS</name>